<evidence type="ECO:0000256" key="1">
    <source>
        <dbReference type="ARBA" id="ARBA00004141"/>
    </source>
</evidence>
<evidence type="ECO:0000313" key="9">
    <source>
        <dbReference type="Proteomes" id="UP000254848"/>
    </source>
</evidence>
<keyword evidence="2 7" id="KW-0812">Transmembrane</keyword>
<dbReference type="RefSeq" id="WP_115458271.1">
    <property type="nucleotide sequence ID" value="NZ_QRAP01000004.1"/>
</dbReference>
<evidence type="ECO:0000313" key="8">
    <source>
        <dbReference type="EMBL" id="RDK91938.1"/>
    </source>
</evidence>
<evidence type="ECO:0000256" key="7">
    <source>
        <dbReference type="SAM" id="Phobius"/>
    </source>
</evidence>
<dbReference type="GO" id="GO:0015108">
    <property type="term" value="F:chloride transmembrane transporter activity"/>
    <property type="evidence" value="ECO:0007669"/>
    <property type="project" value="InterPro"/>
</dbReference>
<gene>
    <name evidence="8" type="ORF">C8D90_10482</name>
</gene>
<comment type="subcellular location">
    <subcellularLocation>
        <location evidence="1">Membrane</location>
        <topology evidence="1">Multi-pass membrane protein</topology>
    </subcellularLocation>
</comment>
<feature type="transmembrane region" description="Helical" evidence="7">
    <location>
        <begin position="90"/>
        <end position="112"/>
    </location>
</feature>
<keyword evidence="5 7" id="KW-0472">Membrane</keyword>
<dbReference type="InterPro" id="IPR014743">
    <property type="entry name" value="Cl-channel_core"/>
</dbReference>
<accession>A0A370QRQ3</accession>
<dbReference type="CDD" id="cd00400">
    <property type="entry name" value="Voltage_gated_ClC"/>
    <property type="match status" value="1"/>
</dbReference>
<feature type="transmembrane region" description="Helical" evidence="7">
    <location>
        <begin position="298"/>
        <end position="317"/>
    </location>
</feature>
<dbReference type="PANTHER" id="PTHR43427:SF9">
    <property type="entry name" value="ION-TRANSPORT PROTEIN YFEO-RELATED"/>
    <property type="match status" value="1"/>
</dbReference>
<dbReference type="InterPro" id="IPR050368">
    <property type="entry name" value="ClC-type_chloride_channel"/>
</dbReference>
<evidence type="ECO:0000256" key="3">
    <source>
        <dbReference type="ARBA" id="ARBA00022989"/>
    </source>
</evidence>
<dbReference type="EMBL" id="QRAP01000004">
    <property type="protein sequence ID" value="RDK91938.1"/>
    <property type="molecule type" value="Genomic_DNA"/>
</dbReference>
<dbReference type="PRINTS" id="PR00762">
    <property type="entry name" value="CLCHANNEL"/>
</dbReference>
<dbReference type="NCBIfam" id="NF002971">
    <property type="entry name" value="PRK03655.1"/>
    <property type="match status" value="1"/>
</dbReference>
<feature type="transmembrane region" description="Helical" evidence="7">
    <location>
        <begin position="329"/>
        <end position="362"/>
    </location>
</feature>
<reference evidence="8 9" key="1">
    <citation type="submission" date="2018-07" db="EMBL/GenBank/DDBJ databases">
        <title>Genomic Encyclopedia of Type Strains, Phase IV (KMG-IV): sequencing the most valuable type-strain genomes for metagenomic binning, comparative biology and taxonomic classification.</title>
        <authorList>
            <person name="Goeker M."/>
        </authorList>
    </citation>
    <scope>NUCLEOTIDE SEQUENCE [LARGE SCALE GENOMIC DNA]</scope>
    <source>
        <strain evidence="8 9">DSM 103736</strain>
    </source>
</reference>
<evidence type="ECO:0000256" key="6">
    <source>
        <dbReference type="ARBA" id="ARBA00023303"/>
    </source>
</evidence>
<proteinExistence type="predicted"/>
<name>A0A370QRQ3_9GAMM</name>
<dbReference type="SUPFAM" id="SSF81340">
    <property type="entry name" value="Clc chloride channel"/>
    <property type="match status" value="1"/>
</dbReference>
<sequence>MFHPRARLMIKMALPALIIGVLSSLMLIGMMGIAAQLQHILWQSLPGLFAVRPDSPAWIIGTLTLTGIAVGLIVRFMPGHGGPDPATESLVGMPLAINALPGLGLALIVGLAGGVSLGPENPITAINIALTLIIGQRLMPKTANQEWVILAASATIGAMFGSPVAAALIFSQQLGGTEETPFWDRLFAPLIAAGTGALTTQQFFLPDFSLSLHFQHTPRFTDVLMGSGVALCACAIGMVVVYLLPHCHALFQRLRHPVLMLGCGGFILGCLGVLGGPVTLFKGLDEMRQLLHLPGNSASALFGITLVKLAALLIAASCGFRGGRIFPAVFAGVSLGLALSAAFPALSPAVAISCAILGLVLVVTRDGWLSLFMAAAVAHSPVLLPLLCLVLLPAWWCLAGRPLMLVNKPSPAARSESRL</sequence>
<keyword evidence="4" id="KW-0813">Transport</keyword>
<dbReference type="Pfam" id="PF00654">
    <property type="entry name" value="Voltage_CLC"/>
    <property type="match status" value="1"/>
</dbReference>
<evidence type="ECO:0000256" key="5">
    <source>
        <dbReference type="ARBA" id="ARBA00023136"/>
    </source>
</evidence>
<dbReference type="Proteomes" id="UP000254848">
    <property type="component" value="Unassembled WGS sequence"/>
</dbReference>
<keyword evidence="9" id="KW-1185">Reference proteome</keyword>
<protein>
    <submittedName>
        <fullName evidence="8">H+/Cl-antiporter ClcA</fullName>
    </submittedName>
</protein>
<keyword evidence="3 7" id="KW-1133">Transmembrane helix</keyword>
<feature type="transmembrane region" description="Helical" evidence="7">
    <location>
        <begin position="12"/>
        <end position="37"/>
    </location>
</feature>
<evidence type="ECO:0000256" key="4">
    <source>
        <dbReference type="ARBA" id="ARBA00023065"/>
    </source>
</evidence>
<keyword evidence="6" id="KW-0407">Ion channel</keyword>
<dbReference type="PANTHER" id="PTHR43427">
    <property type="entry name" value="CHLORIDE CHANNEL PROTEIN CLC-E"/>
    <property type="match status" value="1"/>
</dbReference>
<dbReference type="OrthoDB" id="2729535at2"/>
<evidence type="ECO:0000256" key="2">
    <source>
        <dbReference type="ARBA" id="ARBA00022692"/>
    </source>
</evidence>
<dbReference type="GO" id="GO:0005886">
    <property type="term" value="C:plasma membrane"/>
    <property type="evidence" value="ECO:0007669"/>
    <property type="project" value="TreeGrafter"/>
</dbReference>
<feature type="transmembrane region" description="Helical" evidence="7">
    <location>
        <begin position="368"/>
        <end position="398"/>
    </location>
</feature>
<dbReference type="InterPro" id="IPR001807">
    <property type="entry name" value="ClC"/>
</dbReference>
<feature type="transmembrane region" description="Helical" evidence="7">
    <location>
        <begin position="147"/>
        <end position="170"/>
    </location>
</feature>
<dbReference type="AlphaFoldDB" id="A0A370QRQ3"/>
<comment type="caution">
    <text evidence="8">The sequence shown here is derived from an EMBL/GenBank/DDBJ whole genome shotgun (WGS) entry which is preliminary data.</text>
</comment>
<organism evidence="8 9">
    <name type="scientific">Enterobacillus tribolii</name>
    <dbReference type="NCBI Taxonomy" id="1487935"/>
    <lineage>
        <taxon>Bacteria</taxon>
        <taxon>Pseudomonadati</taxon>
        <taxon>Pseudomonadota</taxon>
        <taxon>Gammaproteobacteria</taxon>
        <taxon>Enterobacterales</taxon>
        <taxon>Hafniaceae</taxon>
        <taxon>Enterobacillus</taxon>
    </lineage>
</organism>
<keyword evidence="4" id="KW-0406">Ion transport</keyword>
<feature type="transmembrane region" description="Helical" evidence="7">
    <location>
        <begin position="224"/>
        <end position="245"/>
    </location>
</feature>
<feature type="transmembrane region" description="Helical" evidence="7">
    <location>
        <begin position="257"/>
        <end position="278"/>
    </location>
</feature>
<feature type="transmembrane region" description="Helical" evidence="7">
    <location>
        <begin position="57"/>
        <end position="78"/>
    </location>
</feature>
<feature type="transmembrane region" description="Helical" evidence="7">
    <location>
        <begin position="182"/>
        <end position="204"/>
    </location>
</feature>
<dbReference type="Gene3D" id="1.10.3080.10">
    <property type="entry name" value="Clc chloride channel"/>
    <property type="match status" value="1"/>
</dbReference>